<feature type="modified residue" description="N6-carboxylysine" evidence="7">
    <location>
        <position position="68"/>
    </location>
</feature>
<comment type="caution">
    <text evidence="11">The sequence shown here is derived from an EMBL/GenBank/DDBJ whole genome shotgun (WGS) entry which is preliminary data.</text>
</comment>
<dbReference type="PROSITE" id="PS00337">
    <property type="entry name" value="BETA_LACTAMASE_D"/>
    <property type="match status" value="1"/>
</dbReference>
<feature type="active site" description="Acyl-ester intermediate" evidence="7">
    <location>
        <position position="65"/>
    </location>
</feature>
<dbReference type="GO" id="GO:0008800">
    <property type="term" value="F:beta-lactamase activity"/>
    <property type="evidence" value="ECO:0007669"/>
    <property type="project" value="UniProtKB-UniRule"/>
</dbReference>
<evidence type="ECO:0000259" key="10">
    <source>
        <dbReference type="Pfam" id="PF00905"/>
    </source>
</evidence>
<dbReference type="SUPFAM" id="SSF56601">
    <property type="entry name" value="beta-lactamase/transpeptidase-like"/>
    <property type="match status" value="1"/>
</dbReference>
<dbReference type="GO" id="GO:0046677">
    <property type="term" value="P:response to antibiotic"/>
    <property type="evidence" value="ECO:0007669"/>
    <property type="project" value="UniProtKB-UniRule"/>
</dbReference>
<evidence type="ECO:0000256" key="5">
    <source>
        <dbReference type="ARBA" id="ARBA00022801"/>
    </source>
</evidence>
<evidence type="ECO:0000256" key="3">
    <source>
        <dbReference type="ARBA" id="ARBA00012865"/>
    </source>
</evidence>
<evidence type="ECO:0000256" key="1">
    <source>
        <dbReference type="ARBA" id="ARBA00001526"/>
    </source>
</evidence>
<reference evidence="11 12" key="1">
    <citation type="submission" date="2018-12" db="EMBL/GenBank/DDBJ databases">
        <title>Legionella sp,whole genome shotgun sequence.</title>
        <authorList>
            <person name="Wu H."/>
        </authorList>
    </citation>
    <scope>NUCLEOTIDE SEQUENCE [LARGE SCALE GENOMIC DNA]</scope>
    <source>
        <strain evidence="12">km714</strain>
    </source>
</reference>
<dbReference type="InterPro" id="IPR050515">
    <property type="entry name" value="Beta-lactam/transpept"/>
</dbReference>
<dbReference type="GO" id="GO:0071555">
    <property type="term" value="P:cell wall organization"/>
    <property type="evidence" value="ECO:0007669"/>
    <property type="project" value="TreeGrafter"/>
</dbReference>
<feature type="signal peptide" evidence="9">
    <location>
        <begin position="1"/>
        <end position="18"/>
    </location>
</feature>
<keyword evidence="6 8" id="KW-0046">Antibiotic resistance</keyword>
<evidence type="ECO:0000256" key="9">
    <source>
        <dbReference type="SAM" id="SignalP"/>
    </source>
</evidence>
<dbReference type="InterPro" id="IPR002137">
    <property type="entry name" value="Beta-lactam_class-D_AS"/>
</dbReference>
<comment type="similarity">
    <text evidence="2 8">Belongs to the class-D beta-lactamase family.</text>
</comment>
<dbReference type="Gene3D" id="3.40.710.10">
    <property type="entry name" value="DD-peptidase/beta-lactamase superfamily"/>
    <property type="match status" value="1"/>
</dbReference>
<evidence type="ECO:0000256" key="6">
    <source>
        <dbReference type="ARBA" id="ARBA00023251"/>
    </source>
</evidence>
<dbReference type="EMBL" id="RZGR01000019">
    <property type="protein sequence ID" value="RUQ85175.1"/>
    <property type="molecule type" value="Genomic_DNA"/>
</dbReference>
<feature type="chain" id="PRO_5018783773" description="Beta-lactamase" evidence="9">
    <location>
        <begin position="19"/>
        <end position="279"/>
    </location>
</feature>
<comment type="catalytic activity">
    <reaction evidence="1 8">
        <text>a beta-lactam + H2O = a substituted beta-amino acid</text>
        <dbReference type="Rhea" id="RHEA:20401"/>
        <dbReference type="ChEBI" id="CHEBI:15377"/>
        <dbReference type="ChEBI" id="CHEBI:35627"/>
        <dbReference type="ChEBI" id="CHEBI:140347"/>
        <dbReference type="EC" id="3.5.2.6"/>
    </reaction>
</comment>
<gene>
    <name evidence="11" type="ORF">EKM59_07090</name>
</gene>
<evidence type="ECO:0000256" key="4">
    <source>
        <dbReference type="ARBA" id="ARBA00022729"/>
    </source>
</evidence>
<dbReference type="OrthoDB" id="9762883at2"/>
<evidence type="ECO:0000256" key="7">
    <source>
        <dbReference type="PIRSR" id="PIRSR602137-50"/>
    </source>
</evidence>
<dbReference type="GO" id="GO:0008658">
    <property type="term" value="F:penicillin binding"/>
    <property type="evidence" value="ECO:0007669"/>
    <property type="project" value="InterPro"/>
</dbReference>
<sequence length="279" mass="31256">MRKPIVSLLSILALNAAAKEITQEEYNKTFKGYNACFILYDVNKNKIISKYNPKNYCNQRVAPDSTFKIALSLMAFDSGASHESTVFKWNGKKSALLDWNHDQTPESWLKYSVVWVSQQLTQRMGDTRIKGYLAKFKYGNQDFSGDPGKNNGLQYAWLSSSLKISAMEQLNFLKAFYAGALPVSKEALHLTKKNMYQGQLENGADLYGKTGSGRHGASERASNPSLLRDGWFIGFVEKGSQQYLFISNLSDKTPPAPMDKAFGSAVLKPITVKLLNEYL</sequence>
<organism evidence="11 12">
    <name type="scientific">Legionella septentrionalis</name>
    <dbReference type="NCBI Taxonomy" id="2498109"/>
    <lineage>
        <taxon>Bacteria</taxon>
        <taxon>Pseudomonadati</taxon>
        <taxon>Pseudomonadota</taxon>
        <taxon>Gammaproteobacteria</taxon>
        <taxon>Legionellales</taxon>
        <taxon>Legionellaceae</taxon>
        <taxon>Legionella</taxon>
    </lineage>
</organism>
<dbReference type="EC" id="3.5.2.6" evidence="3 8"/>
<feature type="domain" description="Penicillin-binding protein transpeptidase" evidence="10">
    <location>
        <begin position="36"/>
        <end position="274"/>
    </location>
</feature>
<evidence type="ECO:0000313" key="12">
    <source>
        <dbReference type="Proteomes" id="UP000288012"/>
    </source>
</evidence>
<name>A0A3S0XG01_9GAMM</name>
<keyword evidence="12" id="KW-1185">Reference proteome</keyword>
<dbReference type="PANTHER" id="PTHR30627:SF6">
    <property type="entry name" value="BETA-LACTAMASE YBXI-RELATED"/>
    <property type="match status" value="1"/>
</dbReference>
<keyword evidence="4 9" id="KW-0732">Signal</keyword>
<protein>
    <recommendedName>
        <fullName evidence="3 8">Beta-lactamase</fullName>
        <ecNumber evidence="3 8">3.5.2.6</ecNumber>
    </recommendedName>
</protein>
<dbReference type="RefSeq" id="WP_126954814.1">
    <property type="nucleotide sequence ID" value="NZ_RZGR01000019.1"/>
</dbReference>
<accession>A0A3S0XG01</accession>
<dbReference type="Pfam" id="PF00905">
    <property type="entry name" value="Transpeptidase"/>
    <property type="match status" value="1"/>
</dbReference>
<evidence type="ECO:0000313" key="11">
    <source>
        <dbReference type="EMBL" id="RUQ85175.1"/>
    </source>
</evidence>
<dbReference type="PANTHER" id="PTHR30627">
    <property type="entry name" value="PEPTIDOGLYCAN D,D-TRANSPEPTIDASE"/>
    <property type="match status" value="1"/>
</dbReference>
<dbReference type="GO" id="GO:0017001">
    <property type="term" value="P:antibiotic catabolic process"/>
    <property type="evidence" value="ECO:0007669"/>
    <property type="project" value="InterPro"/>
</dbReference>
<dbReference type="InterPro" id="IPR012338">
    <property type="entry name" value="Beta-lactam/transpept-like"/>
</dbReference>
<dbReference type="Proteomes" id="UP000288012">
    <property type="component" value="Unassembled WGS sequence"/>
</dbReference>
<dbReference type="AlphaFoldDB" id="A0A3S0XG01"/>
<dbReference type="GO" id="GO:0005886">
    <property type="term" value="C:plasma membrane"/>
    <property type="evidence" value="ECO:0007669"/>
    <property type="project" value="TreeGrafter"/>
</dbReference>
<evidence type="ECO:0000256" key="2">
    <source>
        <dbReference type="ARBA" id="ARBA00007898"/>
    </source>
</evidence>
<proteinExistence type="inferred from homology"/>
<evidence type="ECO:0000256" key="8">
    <source>
        <dbReference type="RuleBase" id="RU361140"/>
    </source>
</evidence>
<dbReference type="InterPro" id="IPR001460">
    <property type="entry name" value="PCN-bd_Tpept"/>
</dbReference>
<keyword evidence="5 8" id="KW-0378">Hydrolase</keyword>